<dbReference type="SUPFAM" id="SSF55205">
    <property type="entry name" value="EPT/RTPC-like"/>
    <property type="match status" value="2"/>
</dbReference>
<dbReference type="GO" id="GO:0003963">
    <property type="term" value="F:RNA-3'-phosphate cyclase activity"/>
    <property type="evidence" value="ECO:0007669"/>
    <property type="project" value="UniProtKB-UniRule"/>
</dbReference>
<evidence type="ECO:0000313" key="9">
    <source>
        <dbReference type="EMBL" id="ADI72961.1"/>
    </source>
</evidence>
<dbReference type="EC" id="6.5.1.4" evidence="5 6"/>
<dbReference type="InterPro" id="IPR013792">
    <property type="entry name" value="RNA3'P_cycl/enolpyr_Trfase_a/b"/>
</dbReference>
<evidence type="ECO:0000313" key="10">
    <source>
        <dbReference type="Proteomes" id="UP000000391"/>
    </source>
</evidence>
<keyword evidence="4 5" id="KW-0547">Nucleotide-binding</keyword>
<evidence type="ECO:0000256" key="5">
    <source>
        <dbReference type="HAMAP-Rule" id="MF_00200"/>
    </source>
</evidence>
<keyword evidence="5" id="KW-0067">ATP-binding</keyword>
<dbReference type="Proteomes" id="UP000000391">
    <property type="component" value="Chromosome"/>
</dbReference>
<feature type="domain" description="RNA 3'-terminal phosphate cyclase insert" evidence="8">
    <location>
        <begin position="184"/>
        <end position="268"/>
    </location>
</feature>
<evidence type="ECO:0000256" key="3">
    <source>
        <dbReference type="ARBA" id="ARBA00022598"/>
    </source>
</evidence>
<feature type="domain" description="RNA 3'-terminal phosphate cyclase" evidence="7">
    <location>
        <begin position="8"/>
        <end position="322"/>
    </location>
</feature>
<dbReference type="GO" id="GO:0005524">
    <property type="term" value="F:ATP binding"/>
    <property type="evidence" value="ECO:0007669"/>
    <property type="project" value="UniProtKB-KW"/>
</dbReference>
<reference evidence="9 10" key="1">
    <citation type="submission" date="2010-06" db="EMBL/GenBank/DDBJ databases">
        <title>Complete sequence chromosome of Methanohalobium evestigatum Z-7303.</title>
        <authorList>
            <consortium name="US DOE Joint Genome Institute"/>
            <person name="Lucas S."/>
            <person name="Copeland A."/>
            <person name="Lapidus A."/>
            <person name="Cheng J.-F."/>
            <person name="Bruce D."/>
            <person name="Goodwin L."/>
            <person name="Pitluck S."/>
            <person name="Saunders E."/>
            <person name="Detter J.C."/>
            <person name="Han C."/>
            <person name="Tapia R."/>
            <person name="Land M."/>
            <person name="Hauser L."/>
            <person name="Kyrpides N."/>
            <person name="Mikhailova N."/>
            <person name="Sieprawska-Lupa M."/>
            <person name="Whitman W.B."/>
            <person name="Anderson I."/>
            <person name="Woyke T."/>
        </authorList>
    </citation>
    <scope>NUCLEOTIDE SEQUENCE [LARGE SCALE GENOMIC DNA]</scope>
    <source>
        <strain evidence="10">ATCC BAA-1072 / DSM 3721 / NBRC 107634 / OCM 161 / Z-7303</strain>
    </source>
</reference>
<organism evidence="9 10">
    <name type="scientific">Methanohalobium evestigatum (strain ATCC BAA-1072 / DSM 3721 / NBRC 107634 / OCM 161 / Z-7303)</name>
    <dbReference type="NCBI Taxonomy" id="644295"/>
    <lineage>
        <taxon>Archaea</taxon>
        <taxon>Methanobacteriati</taxon>
        <taxon>Methanobacteriota</taxon>
        <taxon>Stenosarchaea group</taxon>
        <taxon>Methanomicrobia</taxon>
        <taxon>Methanosarcinales</taxon>
        <taxon>Methanosarcinaceae</taxon>
        <taxon>Methanohalobium</taxon>
    </lineage>
</organism>
<sequence>MIEIDGSYGEGGGQIVRTAIALSATTGKSVKIYNIRKFRSNPGLKKQHIKTLETAARICNAQIDGEYLGSLRISFFPGEIKGGYFDVDIKTAGSITLLLQCIMPLVIKSNEDIQLKITGGTDVAWSPTIDYLKHITVTALSKMGYTCDIKNIRRGYYPKGQGVVYANLKSKKLHKFNFCNQKTTVSKIYGISHCSNLPEHIAQRQAESASYHLNYKNFDCNIATEVTNNPSKGTGITLWKNLCGGSALGKRGFPAEEVGKKAADKVSVELESGADVDINLADQLIPYMGLVPGCSYTVKDITQHTKTNIWVTEKFLDVEFNIMEENGLFRVTSQ</sequence>
<evidence type="ECO:0000259" key="7">
    <source>
        <dbReference type="Pfam" id="PF01137"/>
    </source>
</evidence>
<gene>
    <name evidence="5" type="primary">rtcA</name>
    <name evidence="9" type="ordered locus">Metev_0029</name>
</gene>
<dbReference type="AlphaFoldDB" id="D7E5T9"/>
<dbReference type="STRING" id="644295.Metev_0029"/>
<dbReference type="GO" id="GO:0006396">
    <property type="term" value="P:RNA processing"/>
    <property type="evidence" value="ECO:0007669"/>
    <property type="project" value="UniProtKB-UniRule"/>
</dbReference>
<dbReference type="OrthoDB" id="7994at2157"/>
<name>D7E5T9_METEZ</name>
<dbReference type="NCBIfam" id="TIGR03399">
    <property type="entry name" value="RNA_3prim_cycl"/>
    <property type="match status" value="1"/>
</dbReference>
<comment type="caution">
    <text evidence="5">Lacks conserved residue(s) required for the propagation of feature annotation.</text>
</comment>
<evidence type="ECO:0000256" key="1">
    <source>
        <dbReference type="ARBA" id="ARBA00009206"/>
    </source>
</evidence>
<dbReference type="InterPro" id="IPR017770">
    <property type="entry name" value="RNA3'_term_phos_cyc_type_1"/>
</dbReference>
<feature type="active site" description="Tele-AMP-histidine intermediate" evidence="5">
    <location>
        <position position="304"/>
    </location>
</feature>
<evidence type="ECO:0000256" key="6">
    <source>
        <dbReference type="NCBIfam" id="TIGR03399"/>
    </source>
</evidence>
<evidence type="ECO:0000256" key="2">
    <source>
        <dbReference type="ARBA" id="ARBA00021428"/>
    </source>
</evidence>
<dbReference type="KEGG" id="mev:Metev_0029"/>
<dbReference type="HOGENOM" id="CLU_027882_0_0_2"/>
<dbReference type="RefSeq" id="WP_013193529.1">
    <property type="nucleotide sequence ID" value="NC_014253.1"/>
</dbReference>
<dbReference type="GeneID" id="9345635"/>
<dbReference type="InterPro" id="IPR036553">
    <property type="entry name" value="RPTC_insert"/>
</dbReference>
<dbReference type="InterPro" id="IPR023797">
    <property type="entry name" value="RNA3'_phos_cyclase_dom"/>
</dbReference>
<dbReference type="Gene3D" id="3.65.10.20">
    <property type="entry name" value="RNA 3'-terminal phosphate cyclase domain"/>
    <property type="match status" value="1"/>
</dbReference>
<proteinExistence type="inferred from homology"/>
<keyword evidence="3 5" id="KW-0436">Ligase</keyword>
<dbReference type="EMBL" id="CP002069">
    <property type="protein sequence ID" value="ADI72961.1"/>
    <property type="molecule type" value="Genomic_DNA"/>
</dbReference>
<feature type="binding site" evidence="5">
    <location>
        <position position="100"/>
    </location>
    <ligand>
        <name>ATP</name>
        <dbReference type="ChEBI" id="CHEBI:30616"/>
    </ligand>
</feature>
<dbReference type="GO" id="GO:0005737">
    <property type="term" value="C:cytoplasm"/>
    <property type="evidence" value="ECO:0007669"/>
    <property type="project" value="UniProtKB-SubCell"/>
</dbReference>
<dbReference type="Gene3D" id="3.30.360.20">
    <property type="entry name" value="RNA 3'-terminal phosphate cyclase, insert domain"/>
    <property type="match status" value="1"/>
</dbReference>
<dbReference type="Pfam" id="PF01137">
    <property type="entry name" value="RTC"/>
    <property type="match status" value="1"/>
</dbReference>
<comment type="subcellular location">
    <subcellularLocation>
        <location evidence="5">Cytoplasm</location>
    </subcellularLocation>
</comment>
<dbReference type="InterPro" id="IPR013791">
    <property type="entry name" value="RNA3'-term_phos_cycl_insert"/>
</dbReference>
<comment type="function">
    <text evidence="5">Catalyzes the conversion of 3'-phosphate to a 2',3'-cyclic phosphodiester at the end of RNA. The mechanism of action of the enzyme occurs in 3 steps: (A) adenylation of the enzyme by ATP; (B) transfer of adenylate to an RNA-N3'P to produce RNA-N3'PP5'A; (C) and attack of the adjacent 2'-hydroxyl on the 3'-phosphorus in the diester linkage to produce the cyclic end product. The biological role of this enzyme is unknown but it is likely to function in some aspects of cellular RNA processing.</text>
</comment>
<dbReference type="Pfam" id="PF05189">
    <property type="entry name" value="RTC_insert"/>
    <property type="match status" value="1"/>
</dbReference>
<evidence type="ECO:0000259" key="8">
    <source>
        <dbReference type="Pfam" id="PF05189"/>
    </source>
</evidence>
<keyword evidence="10" id="KW-1185">Reference proteome</keyword>
<keyword evidence="5" id="KW-0963">Cytoplasm</keyword>
<accession>D7E5T9</accession>
<dbReference type="InterPro" id="IPR037136">
    <property type="entry name" value="RNA3'_phos_cyclase_dom_sf"/>
</dbReference>
<dbReference type="HAMAP" id="MF_00200">
    <property type="entry name" value="RTC"/>
    <property type="match status" value="1"/>
</dbReference>
<protein>
    <recommendedName>
        <fullName evidence="2 5">RNA 3'-terminal phosphate cyclase</fullName>
        <shortName evidence="5">RNA cyclase</shortName>
        <shortName evidence="5">RNA-3'-phosphate cyclase</shortName>
        <ecNumber evidence="5 6">6.5.1.4</ecNumber>
    </recommendedName>
</protein>
<evidence type="ECO:0000256" key="4">
    <source>
        <dbReference type="ARBA" id="ARBA00022741"/>
    </source>
</evidence>
<comment type="similarity">
    <text evidence="1 5">Belongs to the RNA 3'-terminal cyclase family. Type 1 subfamily.</text>
</comment>
<dbReference type="InterPro" id="IPR000228">
    <property type="entry name" value="RNA3'_term_phos_cyc"/>
</dbReference>
<comment type="catalytic activity">
    <reaction evidence="5">
        <text>a 3'-end 3'-phospho-ribonucleotide-RNA + ATP = a 3'-end 2',3'-cyclophospho-ribonucleotide-RNA + AMP + diphosphate</text>
        <dbReference type="Rhea" id="RHEA:23976"/>
        <dbReference type="Rhea" id="RHEA-COMP:10463"/>
        <dbReference type="Rhea" id="RHEA-COMP:10464"/>
        <dbReference type="ChEBI" id="CHEBI:30616"/>
        <dbReference type="ChEBI" id="CHEBI:33019"/>
        <dbReference type="ChEBI" id="CHEBI:83062"/>
        <dbReference type="ChEBI" id="CHEBI:83064"/>
        <dbReference type="ChEBI" id="CHEBI:456215"/>
        <dbReference type="EC" id="6.5.1.4"/>
    </reaction>
</comment>
<dbReference type="PIRSF" id="PIRSF005378">
    <property type="entry name" value="RNA3'_term_phos_cycl_euk"/>
    <property type="match status" value="1"/>
</dbReference>
<dbReference type="PANTHER" id="PTHR11096:SF0">
    <property type="entry name" value="RNA 3'-TERMINAL PHOSPHATE CYCLASE"/>
    <property type="match status" value="1"/>
</dbReference>
<dbReference type="CDD" id="cd00874">
    <property type="entry name" value="RNA_Cyclase_Class_II"/>
    <property type="match status" value="1"/>
</dbReference>
<dbReference type="PANTHER" id="PTHR11096">
    <property type="entry name" value="RNA 3' TERMINAL PHOSPHATE CYCLASE"/>
    <property type="match status" value="1"/>
</dbReference>